<gene>
    <name evidence="2" type="ORF">QWZ10_03400</name>
</gene>
<accession>A0ABT8D2T2</accession>
<keyword evidence="1" id="KW-0812">Transmembrane</keyword>
<dbReference type="RefSeq" id="WP_377685454.1">
    <property type="nucleotide sequence ID" value="NZ_JBHMDZ010000009.1"/>
</dbReference>
<proteinExistence type="predicted"/>
<dbReference type="Proteomes" id="UP001243846">
    <property type="component" value="Unassembled WGS sequence"/>
</dbReference>
<protein>
    <submittedName>
        <fullName evidence="2">Uncharacterized protein</fullName>
    </submittedName>
</protein>
<keyword evidence="1" id="KW-0472">Membrane</keyword>
<dbReference type="EMBL" id="JAUFRC010000001">
    <property type="protein sequence ID" value="MDN3711103.1"/>
    <property type="molecule type" value="Genomic_DNA"/>
</dbReference>
<feature type="transmembrane region" description="Helical" evidence="1">
    <location>
        <begin position="6"/>
        <end position="26"/>
    </location>
</feature>
<name>A0ABT8D2T2_9RHOB</name>
<evidence type="ECO:0000313" key="3">
    <source>
        <dbReference type="Proteomes" id="UP001243846"/>
    </source>
</evidence>
<keyword evidence="3" id="KW-1185">Reference proteome</keyword>
<feature type="transmembrane region" description="Helical" evidence="1">
    <location>
        <begin position="67"/>
        <end position="90"/>
    </location>
</feature>
<sequence>MMGFLRLLLAVLVIGLVFYALLSIYFRSLRREELEKHWDSRHPDHAGDSPERRAFIRRAMEGFSKTLRARLVALVLVLPLAAVAIIVFYVNYH</sequence>
<keyword evidence="1" id="KW-1133">Transmembrane helix</keyword>
<organism evidence="2 3">
    <name type="scientific">Paracoccus cavernae</name>
    <dbReference type="NCBI Taxonomy" id="1571207"/>
    <lineage>
        <taxon>Bacteria</taxon>
        <taxon>Pseudomonadati</taxon>
        <taxon>Pseudomonadota</taxon>
        <taxon>Alphaproteobacteria</taxon>
        <taxon>Rhodobacterales</taxon>
        <taxon>Paracoccaceae</taxon>
        <taxon>Paracoccus</taxon>
    </lineage>
</organism>
<reference evidence="3" key="1">
    <citation type="journal article" date="2019" name="Int. J. Syst. Evol. Microbiol.">
        <title>The Global Catalogue of Microorganisms (GCM) 10K type strain sequencing project: providing services to taxonomists for standard genome sequencing and annotation.</title>
        <authorList>
            <consortium name="The Broad Institute Genomics Platform"/>
            <consortium name="The Broad Institute Genome Sequencing Center for Infectious Disease"/>
            <person name="Wu L."/>
            <person name="Ma J."/>
        </authorList>
    </citation>
    <scope>NUCLEOTIDE SEQUENCE [LARGE SCALE GENOMIC DNA]</scope>
    <source>
        <strain evidence="3">CECT 8482</strain>
    </source>
</reference>
<evidence type="ECO:0000256" key="1">
    <source>
        <dbReference type="SAM" id="Phobius"/>
    </source>
</evidence>
<evidence type="ECO:0000313" key="2">
    <source>
        <dbReference type="EMBL" id="MDN3711103.1"/>
    </source>
</evidence>
<comment type="caution">
    <text evidence="2">The sequence shown here is derived from an EMBL/GenBank/DDBJ whole genome shotgun (WGS) entry which is preliminary data.</text>
</comment>